<comment type="caution">
    <text evidence="2">The sequence shown here is derived from an EMBL/GenBank/DDBJ whole genome shotgun (WGS) entry which is preliminary data.</text>
</comment>
<evidence type="ECO:0000256" key="1">
    <source>
        <dbReference type="SAM" id="MobiDB-lite"/>
    </source>
</evidence>
<dbReference type="Gene3D" id="3.30.420.40">
    <property type="match status" value="1"/>
</dbReference>
<proteinExistence type="predicted"/>
<name>A0A9P4NV48_9PEZI</name>
<evidence type="ECO:0000313" key="2">
    <source>
        <dbReference type="EMBL" id="KAF2431883.1"/>
    </source>
</evidence>
<feature type="compositionally biased region" description="Acidic residues" evidence="1">
    <location>
        <begin position="1"/>
        <end position="12"/>
    </location>
</feature>
<dbReference type="AlphaFoldDB" id="A0A9P4NV48"/>
<evidence type="ECO:0000313" key="3">
    <source>
        <dbReference type="Proteomes" id="UP000800235"/>
    </source>
</evidence>
<feature type="region of interest" description="Disordered" evidence="1">
    <location>
        <begin position="1"/>
        <end position="45"/>
    </location>
</feature>
<sequence>MADDYAMEDADDGNQLKQQREIENTDKARADDNAETEQGLDAMGPLQTTLAATVGPNSQDFISQASQPANRRQPRSYDMIVRSRPLPESTFNHPPVLPISAGNPTQVAIPTTNTVPAPLLHLVTAFMDFSEEGLKKWKFELVQPIHEPVQPVQVLGQVPAPKGLSSLTVTDLPFPTPARTSSPPIIVAFDLGTAYSSAAWTFRVEDTRKDLKDAERYRWSDPYVIDAYPGPDRKYPEFTSFVPSQIEYCSDETAYYWGLTLPAASSPESTRYLNFKMGMNQQASIPDALIVNMNQSNLHAPRDVKHASLVFTDYITSWIGYVMDCLEAEFSRKTLEETPMRFIVTVPVGWKNDVRNALRKAVIAAKAQYRPSDCGAIDEVHNMYESEAAARHVLKYMLQNQDNGLFQSVQGKKRTILSIFDCSGATVDGVVYDIIYRDNKAPMLHEIIRGGRTCGSVFMNGGYYDWLCKTFPGFEPVGDWSKEFDKAKEAFDVDVLNDEAMRDMEGIQQVSTNPTVAFIKELNTAAEVPEHGGTVEYTMMAGGYGESSYLRRQVELAYQERNLEIGVAPKNKLAVVLGALDEVLKMHLPDDVLADLPCLDD</sequence>
<dbReference type="Proteomes" id="UP000800235">
    <property type="component" value="Unassembled WGS sequence"/>
</dbReference>
<feature type="compositionally biased region" description="Basic and acidic residues" evidence="1">
    <location>
        <begin position="18"/>
        <end position="32"/>
    </location>
</feature>
<gene>
    <name evidence="2" type="ORF">EJ08DRAFT_659566</name>
</gene>
<organism evidence="2 3">
    <name type="scientific">Tothia fuscella</name>
    <dbReference type="NCBI Taxonomy" id="1048955"/>
    <lineage>
        <taxon>Eukaryota</taxon>
        <taxon>Fungi</taxon>
        <taxon>Dikarya</taxon>
        <taxon>Ascomycota</taxon>
        <taxon>Pezizomycotina</taxon>
        <taxon>Dothideomycetes</taxon>
        <taxon>Pleosporomycetidae</taxon>
        <taxon>Venturiales</taxon>
        <taxon>Cylindrosympodiaceae</taxon>
        <taxon>Tothia</taxon>
    </lineage>
</organism>
<dbReference type="SUPFAM" id="SSF53067">
    <property type="entry name" value="Actin-like ATPase domain"/>
    <property type="match status" value="1"/>
</dbReference>
<dbReference type="InterPro" id="IPR043129">
    <property type="entry name" value="ATPase_NBD"/>
</dbReference>
<accession>A0A9P4NV48</accession>
<dbReference type="CDD" id="cd10170">
    <property type="entry name" value="ASKHA_NBD_HSP70"/>
    <property type="match status" value="1"/>
</dbReference>
<dbReference type="EMBL" id="MU007029">
    <property type="protein sequence ID" value="KAF2431883.1"/>
    <property type="molecule type" value="Genomic_DNA"/>
</dbReference>
<keyword evidence="3" id="KW-1185">Reference proteome</keyword>
<dbReference type="PANTHER" id="PTHR14187">
    <property type="entry name" value="ALPHA KINASE/ELONGATION FACTOR 2 KINASE"/>
    <property type="match status" value="1"/>
</dbReference>
<reference evidence="2" key="1">
    <citation type="journal article" date="2020" name="Stud. Mycol.">
        <title>101 Dothideomycetes genomes: a test case for predicting lifestyles and emergence of pathogens.</title>
        <authorList>
            <person name="Haridas S."/>
            <person name="Albert R."/>
            <person name="Binder M."/>
            <person name="Bloem J."/>
            <person name="Labutti K."/>
            <person name="Salamov A."/>
            <person name="Andreopoulos B."/>
            <person name="Baker S."/>
            <person name="Barry K."/>
            <person name="Bills G."/>
            <person name="Bluhm B."/>
            <person name="Cannon C."/>
            <person name="Castanera R."/>
            <person name="Culley D."/>
            <person name="Daum C."/>
            <person name="Ezra D."/>
            <person name="Gonzalez J."/>
            <person name="Henrissat B."/>
            <person name="Kuo A."/>
            <person name="Liang C."/>
            <person name="Lipzen A."/>
            <person name="Lutzoni F."/>
            <person name="Magnuson J."/>
            <person name="Mondo S."/>
            <person name="Nolan M."/>
            <person name="Ohm R."/>
            <person name="Pangilinan J."/>
            <person name="Park H.-J."/>
            <person name="Ramirez L."/>
            <person name="Alfaro M."/>
            <person name="Sun H."/>
            <person name="Tritt A."/>
            <person name="Yoshinaga Y."/>
            <person name="Zwiers L.-H."/>
            <person name="Turgeon B."/>
            <person name="Goodwin S."/>
            <person name="Spatafora J."/>
            <person name="Crous P."/>
            <person name="Grigoriev I."/>
        </authorList>
    </citation>
    <scope>NUCLEOTIDE SEQUENCE</scope>
    <source>
        <strain evidence="2">CBS 130266</strain>
    </source>
</reference>
<dbReference type="PANTHER" id="PTHR14187:SF5">
    <property type="entry name" value="HEAT SHOCK 70 KDA PROTEIN 12A"/>
    <property type="match status" value="1"/>
</dbReference>
<protein>
    <submittedName>
        <fullName evidence="2">Uncharacterized protein</fullName>
    </submittedName>
</protein>